<dbReference type="NCBIfam" id="TIGR00778">
    <property type="entry name" value="ahpD_dom"/>
    <property type="match status" value="1"/>
</dbReference>
<organism evidence="2 3">
    <name type="scientific">Pseudonocardia yunnanensis</name>
    <dbReference type="NCBI Taxonomy" id="58107"/>
    <lineage>
        <taxon>Bacteria</taxon>
        <taxon>Bacillati</taxon>
        <taxon>Actinomycetota</taxon>
        <taxon>Actinomycetes</taxon>
        <taxon>Pseudonocardiales</taxon>
        <taxon>Pseudonocardiaceae</taxon>
        <taxon>Pseudonocardia</taxon>
    </lineage>
</organism>
<dbReference type="RefSeq" id="WP_344723697.1">
    <property type="nucleotide sequence ID" value="NZ_BAAAUS010000023.1"/>
</dbReference>
<sequence length="256" mass="27716">MSRVPQLTTDQPDLDADQRELLEQTAAQLGKVPNLYAAIANGPAALRGYLVLREALGNGALDARTREKLALLIAEVNGCGYCVAAHTFRGTRLFKMSAQELLDTRQARDSDPHTEAVLHIARAVLRTGGRVDDTVIERARKAGVTDAELMEIVGHIALNVFSNYANHLAQPELDFPAVDLEKRSDMSRAWQYADEVELVDGYRVADADGVDTGTARNVEIAFSGGFVHIRHFGADLVQTVSAPAVRRISQGLSAAA</sequence>
<dbReference type="SUPFAM" id="SSF69118">
    <property type="entry name" value="AhpD-like"/>
    <property type="match status" value="1"/>
</dbReference>
<dbReference type="EMBL" id="JBHUCO010000045">
    <property type="protein sequence ID" value="MFD1522332.1"/>
    <property type="molecule type" value="Genomic_DNA"/>
</dbReference>
<keyword evidence="3" id="KW-1185">Reference proteome</keyword>
<gene>
    <name evidence="2" type="ORF">ACFSJD_32875</name>
</gene>
<name>A0ABW4F608_9PSEU</name>
<dbReference type="Gene3D" id="1.20.1290.10">
    <property type="entry name" value="AhpD-like"/>
    <property type="match status" value="1"/>
</dbReference>
<dbReference type="Proteomes" id="UP001597114">
    <property type="component" value="Unassembled WGS sequence"/>
</dbReference>
<dbReference type="PANTHER" id="PTHR35446:SF3">
    <property type="entry name" value="CMD DOMAIN-CONTAINING PROTEIN"/>
    <property type="match status" value="1"/>
</dbReference>
<dbReference type="InterPro" id="IPR003779">
    <property type="entry name" value="CMD-like"/>
</dbReference>
<dbReference type="Pfam" id="PF02627">
    <property type="entry name" value="CMD"/>
    <property type="match status" value="1"/>
</dbReference>
<comment type="caution">
    <text evidence="2">The sequence shown here is derived from an EMBL/GenBank/DDBJ whole genome shotgun (WGS) entry which is preliminary data.</text>
</comment>
<protein>
    <submittedName>
        <fullName evidence="2">Carboxymuconolactone decarboxylase family protein</fullName>
    </submittedName>
</protein>
<feature type="domain" description="Carboxymuconolactone decarboxylase-like" evidence="1">
    <location>
        <begin position="43"/>
        <end position="123"/>
    </location>
</feature>
<evidence type="ECO:0000313" key="2">
    <source>
        <dbReference type="EMBL" id="MFD1522332.1"/>
    </source>
</evidence>
<proteinExistence type="predicted"/>
<dbReference type="InterPro" id="IPR004675">
    <property type="entry name" value="AhpD_core"/>
</dbReference>
<reference evidence="3" key="1">
    <citation type="journal article" date="2019" name="Int. J. Syst. Evol. Microbiol.">
        <title>The Global Catalogue of Microorganisms (GCM) 10K type strain sequencing project: providing services to taxonomists for standard genome sequencing and annotation.</title>
        <authorList>
            <consortium name="The Broad Institute Genomics Platform"/>
            <consortium name="The Broad Institute Genome Sequencing Center for Infectious Disease"/>
            <person name="Wu L."/>
            <person name="Ma J."/>
        </authorList>
    </citation>
    <scope>NUCLEOTIDE SEQUENCE [LARGE SCALE GENOMIC DNA]</scope>
    <source>
        <strain evidence="3">CCM 7043</strain>
    </source>
</reference>
<dbReference type="InterPro" id="IPR029032">
    <property type="entry name" value="AhpD-like"/>
</dbReference>
<accession>A0ABW4F608</accession>
<evidence type="ECO:0000259" key="1">
    <source>
        <dbReference type="Pfam" id="PF02627"/>
    </source>
</evidence>
<evidence type="ECO:0000313" key="3">
    <source>
        <dbReference type="Proteomes" id="UP001597114"/>
    </source>
</evidence>
<dbReference type="PANTHER" id="PTHR35446">
    <property type="entry name" value="SI:CH211-175M2.5"/>
    <property type="match status" value="1"/>
</dbReference>